<evidence type="ECO:0000313" key="2">
    <source>
        <dbReference type="EMBL" id="KAL0011299.1"/>
    </source>
</evidence>
<evidence type="ECO:0000313" key="3">
    <source>
        <dbReference type="Proteomes" id="UP001459277"/>
    </source>
</evidence>
<feature type="compositionally biased region" description="Basic residues" evidence="1">
    <location>
        <begin position="74"/>
        <end position="83"/>
    </location>
</feature>
<keyword evidence="3" id="KW-1185">Reference proteome</keyword>
<feature type="compositionally biased region" description="Basic and acidic residues" evidence="1">
    <location>
        <begin position="84"/>
        <end position="93"/>
    </location>
</feature>
<reference evidence="2 3" key="1">
    <citation type="submission" date="2024-01" db="EMBL/GenBank/DDBJ databases">
        <title>A telomere-to-telomere, gap-free genome of sweet tea (Lithocarpus litseifolius).</title>
        <authorList>
            <person name="Zhou J."/>
        </authorList>
    </citation>
    <scope>NUCLEOTIDE SEQUENCE [LARGE SCALE GENOMIC DNA]</scope>
    <source>
        <strain evidence="2">Zhou-2022a</strain>
        <tissue evidence="2">Leaf</tissue>
    </source>
</reference>
<comment type="caution">
    <text evidence="2">The sequence shown here is derived from an EMBL/GenBank/DDBJ whole genome shotgun (WGS) entry which is preliminary data.</text>
</comment>
<name>A0AAW2DME9_9ROSI</name>
<sequence length="124" mass="14135">MFGPDHDAADFESADHVENAINRSANATVSPPRCFVVWVVARLWRWSSDGGMVVVSRFLRLTGRTWEWAGLGRQQRRQQRSKPNRADQSRSRVADQISTTPPPPRRHHQSTAAPPKFVHRARNV</sequence>
<dbReference type="EMBL" id="JAZDWU010000002">
    <property type="protein sequence ID" value="KAL0011299.1"/>
    <property type="molecule type" value="Genomic_DNA"/>
</dbReference>
<organism evidence="2 3">
    <name type="scientific">Lithocarpus litseifolius</name>
    <dbReference type="NCBI Taxonomy" id="425828"/>
    <lineage>
        <taxon>Eukaryota</taxon>
        <taxon>Viridiplantae</taxon>
        <taxon>Streptophyta</taxon>
        <taxon>Embryophyta</taxon>
        <taxon>Tracheophyta</taxon>
        <taxon>Spermatophyta</taxon>
        <taxon>Magnoliopsida</taxon>
        <taxon>eudicotyledons</taxon>
        <taxon>Gunneridae</taxon>
        <taxon>Pentapetalae</taxon>
        <taxon>rosids</taxon>
        <taxon>fabids</taxon>
        <taxon>Fagales</taxon>
        <taxon>Fagaceae</taxon>
        <taxon>Lithocarpus</taxon>
    </lineage>
</organism>
<feature type="region of interest" description="Disordered" evidence="1">
    <location>
        <begin position="70"/>
        <end position="124"/>
    </location>
</feature>
<protein>
    <submittedName>
        <fullName evidence="2">Uncharacterized protein</fullName>
    </submittedName>
</protein>
<dbReference type="Proteomes" id="UP001459277">
    <property type="component" value="Unassembled WGS sequence"/>
</dbReference>
<evidence type="ECO:0000256" key="1">
    <source>
        <dbReference type="SAM" id="MobiDB-lite"/>
    </source>
</evidence>
<gene>
    <name evidence="2" type="ORF">SO802_006407</name>
</gene>
<accession>A0AAW2DME9</accession>
<proteinExistence type="predicted"/>
<dbReference type="AlphaFoldDB" id="A0AAW2DME9"/>